<gene>
    <name evidence="2" type="ORF">BZL54_03185</name>
</gene>
<organism evidence="2 3">
    <name type="scientific">Burkholderia ubonensis subsp. mesacidophila</name>
    <dbReference type="NCBI Taxonomy" id="265293"/>
    <lineage>
        <taxon>Bacteria</taxon>
        <taxon>Pseudomonadati</taxon>
        <taxon>Pseudomonadota</taxon>
        <taxon>Betaproteobacteria</taxon>
        <taxon>Burkholderiales</taxon>
        <taxon>Burkholderiaceae</taxon>
        <taxon>Burkholderia</taxon>
        <taxon>Burkholderia cepacia complex</taxon>
    </lineage>
</organism>
<evidence type="ECO:0000313" key="3">
    <source>
        <dbReference type="Proteomes" id="UP000217994"/>
    </source>
</evidence>
<feature type="transmembrane region" description="Helical" evidence="1">
    <location>
        <begin position="180"/>
        <end position="201"/>
    </location>
</feature>
<reference evidence="2 3" key="1">
    <citation type="submission" date="2017-01" db="EMBL/GenBank/DDBJ databases">
        <title>Whole-Genome Shotgun Sequencing of Two beta-Proteobacterial Species in Search of the Bulgecin Biosynthetic Cluster.</title>
        <authorList>
            <person name="Horsman M.E."/>
            <person name="Marous D.R."/>
            <person name="Li R."/>
            <person name="Oliver R.A."/>
            <person name="Byun B."/>
            <person name="Emrich S.J."/>
            <person name="Boggess B."/>
            <person name="Townsend C.A."/>
            <person name="Mobashery S."/>
        </authorList>
    </citation>
    <scope>NUCLEOTIDE SEQUENCE [LARGE SCALE GENOMIC DNA]</scope>
    <source>
        <strain evidence="2 3">ATCC 31433</strain>
    </source>
</reference>
<sequence length="247" mass="26420">MAPPTVPPADRAGRQFNMPDAIRAVGRIAVALLSARLRDTMSFALLGYVACDLPTRLHGSYSSWIWNVGGAIACAIAGYLHGSGPPGRCARRSMRLCIAAIGAGLTLDSIRTPIDTILDVCGGALDTGVVWHTLTLHLRWLPMSTSAMLGVVLLHHAGHLDVIRLDNLRVAAKALARIEIAAMLLAMTTGMAATQAAAFSLGLRWDASGVAFAMMASMLAFYELSHRAARVAERIRNKRRPNVLRSS</sequence>
<dbReference type="AlphaFoldDB" id="A0A2A4FN18"/>
<accession>A0A2A4FN18</accession>
<dbReference type="Proteomes" id="UP000217994">
    <property type="component" value="Unassembled WGS sequence"/>
</dbReference>
<keyword evidence="1" id="KW-0472">Membrane</keyword>
<proteinExistence type="predicted"/>
<dbReference type="EMBL" id="MTZU01000010">
    <property type="protein sequence ID" value="PCE33739.1"/>
    <property type="molecule type" value="Genomic_DNA"/>
</dbReference>
<keyword evidence="1" id="KW-0812">Transmembrane</keyword>
<keyword evidence="1" id="KW-1133">Transmembrane helix</keyword>
<feature type="transmembrane region" description="Helical" evidence="1">
    <location>
        <begin position="207"/>
        <end position="224"/>
    </location>
</feature>
<feature type="transmembrane region" description="Helical" evidence="1">
    <location>
        <begin position="64"/>
        <end position="81"/>
    </location>
</feature>
<evidence type="ECO:0000313" key="2">
    <source>
        <dbReference type="EMBL" id="PCE33739.1"/>
    </source>
</evidence>
<protein>
    <submittedName>
        <fullName evidence="2">Uncharacterized protein</fullName>
    </submittedName>
</protein>
<name>A0A2A4FN18_9BURK</name>
<comment type="caution">
    <text evidence="2">The sequence shown here is derived from an EMBL/GenBank/DDBJ whole genome shotgun (WGS) entry which is preliminary data.</text>
</comment>
<evidence type="ECO:0000256" key="1">
    <source>
        <dbReference type="SAM" id="Phobius"/>
    </source>
</evidence>